<evidence type="ECO:0000313" key="1">
    <source>
        <dbReference type="EMBL" id="GKT35952.1"/>
    </source>
</evidence>
<dbReference type="Gene3D" id="3.15.10.10">
    <property type="entry name" value="Bactericidal permeability-increasing protein, domain 1"/>
    <property type="match status" value="1"/>
</dbReference>
<feature type="non-terminal residue" evidence="1">
    <location>
        <position position="342"/>
    </location>
</feature>
<dbReference type="Gene3D" id="3.15.20.10">
    <property type="entry name" value="Bactericidal permeability-increasing protein, domain 2"/>
    <property type="match status" value="1"/>
</dbReference>
<dbReference type="EMBL" id="BQXS01011102">
    <property type="protein sequence ID" value="GKT35952.1"/>
    <property type="molecule type" value="Genomic_DNA"/>
</dbReference>
<protein>
    <submittedName>
        <fullName evidence="1">Uncharacterized protein</fullName>
    </submittedName>
</protein>
<sequence length="342" mass="37778">MPLQFHIHKKSLETLGDFSIDLDEEAGISVETNEVSFELSFNFAFKMLVYPYTFDSADILLTADQTAVFLNASFYSENHCEYFDVSTINLTFGEFDMTSNDVSDLFSDILSAVSSVLAVALEEEVNTQLSAMLNEVVEGFMACSHCVISDQVNGIYIDNRMTFDPPIYDGYYTQPFSQIFYDGSQEGFYQVDPDTYTEMPTIIDSSDLQIIMKPDFLASAFHAYNRIDGFFHYEIEANDLTNFPFPFTLATLEQMFSSLPQCVSSLPDSTPLRAVFDLGSDPDVSMMPGALSVTTNDFVISLQVQDTQGTCSSAGSSSSSSSSSTDSWVEVVSAPLEVIIAA</sequence>
<proteinExistence type="predicted"/>
<accession>A0ABQ5KU28</accession>
<name>A0ABQ5KU28_9EUKA</name>
<evidence type="ECO:0000313" key="2">
    <source>
        <dbReference type="Proteomes" id="UP001057375"/>
    </source>
</evidence>
<comment type="caution">
    <text evidence="1">The sequence shown here is derived from an EMBL/GenBank/DDBJ whole genome shotgun (WGS) entry which is preliminary data.</text>
</comment>
<reference evidence="1" key="1">
    <citation type="submission" date="2022-03" db="EMBL/GenBank/DDBJ databases">
        <title>Draft genome sequence of Aduncisulcus paluster, a free-living microaerophilic Fornicata.</title>
        <authorList>
            <person name="Yuyama I."/>
            <person name="Kume K."/>
            <person name="Tamura T."/>
            <person name="Inagaki Y."/>
            <person name="Hashimoto T."/>
        </authorList>
    </citation>
    <scope>NUCLEOTIDE SEQUENCE</scope>
    <source>
        <strain evidence="1">NY0171</strain>
    </source>
</reference>
<keyword evidence="2" id="KW-1185">Reference proteome</keyword>
<dbReference type="Proteomes" id="UP001057375">
    <property type="component" value="Unassembled WGS sequence"/>
</dbReference>
<organism evidence="1 2">
    <name type="scientific">Aduncisulcus paluster</name>
    <dbReference type="NCBI Taxonomy" id="2918883"/>
    <lineage>
        <taxon>Eukaryota</taxon>
        <taxon>Metamonada</taxon>
        <taxon>Carpediemonas-like organisms</taxon>
        <taxon>Aduncisulcus</taxon>
    </lineage>
</organism>
<gene>
    <name evidence="1" type="ORF">ADUPG1_009007</name>
</gene>